<gene>
    <name evidence="2" type="ORF">PbB2_00811</name>
</gene>
<accession>A0A2P2E7W6</accession>
<sequence length="109" mass="12233">MFADLIFLLHQIPSTIQTSTLAFPASLIVGLHYLGKRHQPKPAVYYDVRRQDRLAAQETVSPNFSRFMAFLGFLVAGISFAYLAWPDQARFYAETGLQMFQQAAGNFGA</sequence>
<evidence type="ECO:0000313" key="3">
    <source>
        <dbReference type="Proteomes" id="UP000245086"/>
    </source>
</evidence>
<dbReference type="OrthoDB" id="9918160at2"/>
<name>A0A2P2E7W6_9PROT</name>
<reference evidence="2 3" key="1">
    <citation type="journal article" date="2018" name="Genome Announc.">
        <title>Draft Genome Sequence of "Candidatus Phycosocius bacilliformis," an Alphaproteobacterial Ectosymbiont of the Hydrocarbon-Producing Green Alga Botryococcus braunii.</title>
        <authorList>
            <person name="Tanabe Y."/>
            <person name="Yamaguchi H."/>
            <person name="Watanabe M.M."/>
        </authorList>
    </citation>
    <scope>NUCLEOTIDE SEQUENCE [LARGE SCALE GENOMIC DNA]</scope>
    <source>
        <strain evidence="2 3">BOTRYCO-2</strain>
    </source>
</reference>
<keyword evidence="1" id="KW-0812">Transmembrane</keyword>
<evidence type="ECO:0000256" key="1">
    <source>
        <dbReference type="SAM" id="Phobius"/>
    </source>
</evidence>
<comment type="caution">
    <text evidence="2">The sequence shown here is derived from an EMBL/GenBank/DDBJ whole genome shotgun (WGS) entry which is preliminary data.</text>
</comment>
<dbReference type="Proteomes" id="UP000245086">
    <property type="component" value="Unassembled WGS sequence"/>
</dbReference>
<dbReference type="AlphaFoldDB" id="A0A2P2E7W6"/>
<keyword evidence="3" id="KW-1185">Reference proteome</keyword>
<feature type="transmembrane region" description="Helical" evidence="1">
    <location>
        <begin position="67"/>
        <end position="85"/>
    </location>
</feature>
<keyword evidence="1" id="KW-1133">Transmembrane helix</keyword>
<evidence type="ECO:0000313" key="2">
    <source>
        <dbReference type="EMBL" id="GBF57151.1"/>
    </source>
</evidence>
<keyword evidence="1" id="KW-0472">Membrane</keyword>
<protein>
    <submittedName>
        <fullName evidence="2">Uncharacterized protein</fullName>
    </submittedName>
</protein>
<organism evidence="2 3">
    <name type="scientific">Candidatus Phycosocius bacilliformis</name>
    <dbReference type="NCBI Taxonomy" id="1445552"/>
    <lineage>
        <taxon>Bacteria</taxon>
        <taxon>Pseudomonadati</taxon>
        <taxon>Pseudomonadota</taxon>
        <taxon>Alphaproteobacteria</taxon>
        <taxon>Caulobacterales</taxon>
        <taxon>Caulobacterales incertae sedis</taxon>
        <taxon>Candidatus Phycosocius</taxon>
    </lineage>
</organism>
<dbReference type="RefSeq" id="WP_108984028.1">
    <property type="nucleotide sequence ID" value="NZ_BFBR01000002.1"/>
</dbReference>
<dbReference type="EMBL" id="BFBR01000002">
    <property type="protein sequence ID" value="GBF57151.1"/>
    <property type="molecule type" value="Genomic_DNA"/>
</dbReference>
<proteinExistence type="predicted"/>